<sequence>MLRIRKALNNNVSIVRDDNKVDYLILGNGIAFGKKNGDTVNTEQIKEMYVVGKTDYQLLGQITNNITIEAIEAAQEIINFARKTLQAKFNANILLTLSDHISFALERIPKNQLIASPLDSEIRRLYKKEVEVGKKAREIMEKHFQLLFPDSEEALIAMHFVNAQLDSPFMNDALIVTDISNQILDIVSKESGVLLDAEELTYSINRFLSHLKFFILKYLHNEKANQSEDSTMFRYLEKHFPETKRIVDIIDNYLKTNQAWEITNEDKMYLTIHINKLIGE</sequence>
<dbReference type="InterPro" id="IPR036634">
    <property type="entry name" value="PRD_sf"/>
</dbReference>
<dbReference type="EMBL" id="JARPWY010000019">
    <property type="protein sequence ID" value="MDT2514343.1"/>
    <property type="molecule type" value="Genomic_DNA"/>
</dbReference>
<dbReference type="PROSITE" id="PS51372">
    <property type="entry name" value="PRD_2"/>
    <property type="match status" value="2"/>
</dbReference>
<dbReference type="AlphaFoldDB" id="A0ABD5F9K0"/>
<evidence type="ECO:0000256" key="2">
    <source>
        <dbReference type="ARBA" id="ARBA00022884"/>
    </source>
</evidence>
<feature type="domain" description="PRD" evidence="7">
    <location>
        <begin position="65"/>
        <end position="170"/>
    </location>
</feature>
<keyword evidence="2" id="KW-0694">RNA-binding</keyword>
<comment type="caution">
    <text evidence="8">The sequence shown here is derived from an EMBL/GenBank/DDBJ whole genome shotgun (WGS) entry which is preliminary data.</text>
</comment>
<dbReference type="InterPro" id="IPR001550">
    <property type="entry name" value="Transcrpt_antitermin_CS"/>
</dbReference>
<dbReference type="InterPro" id="IPR011608">
    <property type="entry name" value="PRD"/>
</dbReference>
<evidence type="ECO:0000256" key="1">
    <source>
        <dbReference type="ARBA" id="ARBA00022737"/>
    </source>
</evidence>
<evidence type="ECO:0000313" key="8">
    <source>
        <dbReference type="EMBL" id="MDT2514343.1"/>
    </source>
</evidence>
<gene>
    <name evidence="8" type="ORF">P7D79_08875</name>
</gene>
<dbReference type="InterPro" id="IPR036650">
    <property type="entry name" value="CAT_RNA-bd_dom_sf"/>
</dbReference>
<dbReference type="SUPFAM" id="SSF63520">
    <property type="entry name" value="PTS-regulatory domain, PRD"/>
    <property type="match status" value="2"/>
</dbReference>
<keyword evidence="1" id="KW-0677">Repeat</keyword>
<dbReference type="Proteomes" id="UP001264335">
    <property type="component" value="Unassembled WGS sequence"/>
</dbReference>
<comment type="similarity">
    <text evidence="6">Belongs to the transcriptional antiterminator BglG family.</text>
</comment>
<dbReference type="InterPro" id="IPR004341">
    <property type="entry name" value="CAT_RNA-bd_dom"/>
</dbReference>
<reference evidence="8 9" key="1">
    <citation type="submission" date="2023-03" db="EMBL/GenBank/DDBJ databases">
        <authorList>
            <person name="Shen W."/>
            <person name="Cai J."/>
        </authorList>
    </citation>
    <scope>NUCLEOTIDE SEQUENCE [LARGE SCALE GENOMIC DNA]</scope>
    <source>
        <strain evidence="8 9">Y2</strain>
    </source>
</reference>
<proteinExistence type="inferred from homology"/>
<keyword evidence="5" id="KW-0804">Transcription</keyword>
<dbReference type="PROSITE" id="PS00654">
    <property type="entry name" value="PRD_1"/>
    <property type="match status" value="1"/>
</dbReference>
<dbReference type="Gene3D" id="2.30.24.10">
    <property type="entry name" value="CAT RNA-binding domain"/>
    <property type="match status" value="1"/>
</dbReference>
<accession>A0ABD5F9K0</accession>
<name>A0ABD5F9K0_ENTAV</name>
<dbReference type="InterPro" id="IPR050661">
    <property type="entry name" value="BglG_antiterminators"/>
</dbReference>
<dbReference type="SMART" id="SM01061">
    <property type="entry name" value="CAT_RBD"/>
    <property type="match status" value="1"/>
</dbReference>
<dbReference type="PANTHER" id="PTHR30185">
    <property type="entry name" value="CRYPTIC BETA-GLUCOSIDE BGL OPERON ANTITERMINATOR"/>
    <property type="match status" value="1"/>
</dbReference>
<dbReference type="PANTHER" id="PTHR30185:SF15">
    <property type="entry name" value="CRYPTIC BETA-GLUCOSIDE BGL OPERON ANTITERMINATOR"/>
    <property type="match status" value="1"/>
</dbReference>
<keyword evidence="3" id="KW-0805">Transcription regulation</keyword>
<evidence type="ECO:0000256" key="5">
    <source>
        <dbReference type="ARBA" id="ARBA00023163"/>
    </source>
</evidence>
<protein>
    <submittedName>
        <fullName evidence="8">PRD domain-containing protein</fullName>
    </submittedName>
</protein>
<dbReference type="SUPFAM" id="SSF50151">
    <property type="entry name" value="SacY-like RNA-binding domain"/>
    <property type="match status" value="1"/>
</dbReference>
<dbReference type="GO" id="GO:0003723">
    <property type="term" value="F:RNA binding"/>
    <property type="evidence" value="ECO:0007669"/>
    <property type="project" value="UniProtKB-KW"/>
</dbReference>
<dbReference type="Pfam" id="PF03123">
    <property type="entry name" value="CAT_RBD"/>
    <property type="match status" value="1"/>
</dbReference>
<dbReference type="RefSeq" id="WP_311931937.1">
    <property type="nucleotide sequence ID" value="NZ_JARPWY010000019.1"/>
</dbReference>
<feature type="domain" description="PRD" evidence="7">
    <location>
        <begin position="171"/>
        <end position="280"/>
    </location>
</feature>
<keyword evidence="4" id="KW-0010">Activator</keyword>
<evidence type="ECO:0000256" key="6">
    <source>
        <dbReference type="ARBA" id="ARBA00038510"/>
    </source>
</evidence>
<evidence type="ECO:0000256" key="3">
    <source>
        <dbReference type="ARBA" id="ARBA00023015"/>
    </source>
</evidence>
<organism evidence="8 9">
    <name type="scientific">Enterococcus avium</name>
    <name type="common">Streptococcus avium</name>
    <dbReference type="NCBI Taxonomy" id="33945"/>
    <lineage>
        <taxon>Bacteria</taxon>
        <taxon>Bacillati</taxon>
        <taxon>Bacillota</taxon>
        <taxon>Bacilli</taxon>
        <taxon>Lactobacillales</taxon>
        <taxon>Enterococcaceae</taxon>
        <taxon>Enterococcus</taxon>
    </lineage>
</organism>
<dbReference type="Pfam" id="PF00874">
    <property type="entry name" value="PRD"/>
    <property type="match status" value="1"/>
</dbReference>
<evidence type="ECO:0000256" key="4">
    <source>
        <dbReference type="ARBA" id="ARBA00023159"/>
    </source>
</evidence>
<evidence type="ECO:0000313" key="9">
    <source>
        <dbReference type="Proteomes" id="UP001264335"/>
    </source>
</evidence>
<evidence type="ECO:0000259" key="7">
    <source>
        <dbReference type="PROSITE" id="PS51372"/>
    </source>
</evidence>
<dbReference type="Gene3D" id="1.10.1790.10">
    <property type="entry name" value="PRD domain"/>
    <property type="match status" value="2"/>
</dbReference>